<dbReference type="EMBL" id="FRAC01000031">
    <property type="protein sequence ID" value="SHL39104.1"/>
    <property type="molecule type" value="Genomic_DNA"/>
</dbReference>
<dbReference type="OrthoDB" id="1853726at2"/>
<protein>
    <submittedName>
        <fullName evidence="1">Uncharacterized protein</fullName>
    </submittedName>
</protein>
<dbReference type="Proteomes" id="UP000184386">
    <property type="component" value="Unassembled WGS sequence"/>
</dbReference>
<gene>
    <name evidence="1" type="ORF">SAMN02745136_04794</name>
</gene>
<reference evidence="1 2" key="1">
    <citation type="submission" date="2016-11" db="EMBL/GenBank/DDBJ databases">
        <authorList>
            <person name="Jaros S."/>
            <person name="Januszkiewicz K."/>
            <person name="Wedrychowicz H."/>
        </authorList>
    </citation>
    <scope>NUCLEOTIDE SEQUENCE [LARGE SCALE GENOMIC DNA]</scope>
    <source>
        <strain evidence="1 2">DSM 15929</strain>
    </source>
</reference>
<organism evidence="1 2">
    <name type="scientific">Anaerocolumna jejuensis DSM 15929</name>
    <dbReference type="NCBI Taxonomy" id="1121322"/>
    <lineage>
        <taxon>Bacteria</taxon>
        <taxon>Bacillati</taxon>
        <taxon>Bacillota</taxon>
        <taxon>Clostridia</taxon>
        <taxon>Lachnospirales</taxon>
        <taxon>Lachnospiraceae</taxon>
        <taxon>Anaerocolumna</taxon>
    </lineage>
</organism>
<name>A0A1M7A8J3_9FIRM</name>
<accession>A0A1M7A8J3</accession>
<evidence type="ECO:0000313" key="2">
    <source>
        <dbReference type="Proteomes" id="UP000184386"/>
    </source>
</evidence>
<proteinExistence type="predicted"/>
<dbReference type="AlphaFoldDB" id="A0A1M7A8J3"/>
<dbReference type="RefSeq" id="WP_073279633.1">
    <property type="nucleotide sequence ID" value="NZ_FRAC01000031.1"/>
</dbReference>
<dbReference type="STRING" id="1121322.SAMN02745136_04794"/>
<keyword evidence="2" id="KW-1185">Reference proteome</keyword>
<sequence>MSWKLKQIFMSNPNSNNNYPNYENKLQPLMSFDDSELRLLFEKHKNEIMAIVIQEITAYLADEDVCNDDEDMFPRRCEMTGEWYVGEIELWKQNGSILGSVLTRFLGYNPHPSVRMPVDDYLGLEVLIIYDPEHETFIFEGGLNSSSI</sequence>
<evidence type="ECO:0000313" key="1">
    <source>
        <dbReference type="EMBL" id="SHL39104.1"/>
    </source>
</evidence>